<keyword evidence="2" id="KW-1185">Reference proteome</keyword>
<dbReference type="Proteomes" id="UP000735302">
    <property type="component" value="Unassembled WGS sequence"/>
</dbReference>
<dbReference type="AlphaFoldDB" id="A0AAV4CBH9"/>
<accession>A0AAV4CBH9</accession>
<comment type="caution">
    <text evidence="1">The sequence shown here is derived from an EMBL/GenBank/DDBJ whole genome shotgun (WGS) entry which is preliminary data.</text>
</comment>
<reference evidence="1 2" key="1">
    <citation type="journal article" date="2021" name="Elife">
        <title>Chloroplast acquisition without the gene transfer in kleptoplastic sea slugs, Plakobranchus ocellatus.</title>
        <authorList>
            <person name="Maeda T."/>
            <person name="Takahashi S."/>
            <person name="Yoshida T."/>
            <person name="Shimamura S."/>
            <person name="Takaki Y."/>
            <person name="Nagai Y."/>
            <person name="Toyoda A."/>
            <person name="Suzuki Y."/>
            <person name="Arimoto A."/>
            <person name="Ishii H."/>
            <person name="Satoh N."/>
            <person name="Nishiyama T."/>
            <person name="Hasebe M."/>
            <person name="Maruyama T."/>
            <person name="Minagawa J."/>
            <person name="Obokata J."/>
            <person name="Shigenobu S."/>
        </authorList>
    </citation>
    <scope>NUCLEOTIDE SEQUENCE [LARGE SCALE GENOMIC DNA]</scope>
</reference>
<protein>
    <submittedName>
        <fullName evidence="1">Uncharacterized protein</fullName>
    </submittedName>
</protein>
<evidence type="ECO:0000313" key="2">
    <source>
        <dbReference type="Proteomes" id="UP000735302"/>
    </source>
</evidence>
<proteinExistence type="predicted"/>
<sequence>MTGQAPDDDANPHFCCPCHGYIRWMGDTSFSRVPWCIGRWLFHAAPRFEVDTARRRYHGPGFYVPVLTTRSPTILWCDMTISQKLKD</sequence>
<evidence type="ECO:0000313" key="1">
    <source>
        <dbReference type="EMBL" id="GFO28363.1"/>
    </source>
</evidence>
<name>A0AAV4CBH9_9GAST</name>
<dbReference type="EMBL" id="BLXT01006036">
    <property type="protein sequence ID" value="GFO28363.1"/>
    <property type="molecule type" value="Genomic_DNA"/>
</dbReference>
<gene>
    <name evidence="1" type="ORF">PoB_005486800</name>
</gene>
<organism evidence="1 2">
    <name type="scientific">Plakobranchus ocellatus</name>
    <dbReference type="NCBI Taxonomy" id="259542"/>
    <lineage>
        <taxon>Eukaryota</taxon>
        <taxon>Metazoa</taxon>
        <taxon>Spiralia</taxon>
        <taxon>Lophotrochozoa</taxon>
        <taxon>Mollusca</taxon>
        <taxon>Gastropoda</taxon>
        <taxon>Heterobranchia</taxon>
        <taxon>Euthyneura</taxon>
        <taxon>Panpulmonata</taxon>
        <taxon>Sacoglossa</taxon>
        <taxon>Placobranchoidea</taxon>
        <taxon>Plakobranchidae</taxon>
        <taxon>Plakobranchus</taxon>
    </lineage>
</organism>